<feature type="region of interest" description="Disordered" evidence="1">
    <location>
        <begin position="1"/>
        <end position="62"/>
    </location>
</feature>
<sequence>MRDGQGSGPNAVTAQPQQAAKASAWTKTTETRQRRRKRKQGGGANGCRRPTLRRQLEHGGSA</sequence>
<organism evidence="2 3">
    <name type="scientific">Trametes pubescens</name>
    <name type="common">White-rot fungus</name>
    <dbReference type="NCBI Taxonomy" id="154538"/>
    <lineage>
        <taxon>Eukaryota</taxon>
        <taxon>Fungi</taxon>
        <taxon>Dikarya</taxon>
        <taxon>Basidiomycota</taxon>
        <taxon>Agaricomycotina</taxon>
        <taxon>Agaricomycetes</taxon>
        <taxon>Polyporales</taxon>
        <taxon>Polyporaceae</taxon>
        <taxon>Trametes</taxon>
    </lineage>
</organism>
<evidence type="ECO:0000313" key="2">
    <source>
        <dbReference type="EMBL" id="OJT05405.1"/>
    </source>
</evidence>
<gene>
    <name evidence="2" type="ORF">TRAPUB_3846</name>
</gene>
<dbReference type="Proteomes" id="UP000184267">
    <property type="component" value="Unassembled WGS sequence"/>
</dbReference>
<dbReference type="AlphaFoldDB" id="A0A1M2VCW2"/>
<name>A0A1M2VCW2_TRAPU</name>
<accession>A0A1M2VCW2</accession>
<keyword evidence="3" id="KW-1185">Reference proteome</keyword>
<feature type="compositionally biased region" description="Polar residues" evidence="1">
    <location>
        <begin position="8"/>
        <end position="20"/>
    </location>
</feature>
<comment type="caution">
    <text evidence="2">The sequence shown here is derived from an EMBL/GenBank/DDBJ whole genome shotgun (WGS) entry which is preliminary data.</text>
</comment>
<dbReference type="EMBL" id="MNAD01001463">
    <property type="protein sequence ID" value="OJT05405.1"/>
    <property type="molecule type" value="Genomic_DNA"/>
</dbReference>
<evidence type="ECO:0000313" key="3">
    <source>
        <dbReference type="Proteomes" id="UP000184267"/>
    </source>
</evidence>
<evidence type="ECO:0000256" key="1">
    <source>
        <dbReference type="SAM" id="MobiDB-lite"/>
    </source>
</evidence>
<protein>
    <submittedName>
        <fullName evidence="2">Uncharacterized protein</fullName>
    </submittedName>
</protein>
<proteinExistence type="predicted"/>
<reference evidence="2 3" key="1">
    <citation type="submission" date="2016-10" db="EMBL/GenBank/DDBJ databases">
        <title>Genome sequence of the basidiomycete white-rot fungus Trametes pubescens.</title>
        <authorList>
            <person name="Makela M.R."/>
            <person name="Granchi Z."/>
            <person name="Peng M."/>
            <person name="De Vries R.P."/>
            <person name="Grigoriev I."/>
            <person name="Riley R."/>
            <person name="Hilden K."/>
        </authorList>
    </citation>
    <scope>NUCLEOTIDE SEQUENCE [LARGE SCALE GENOMIC DNA]</scope>
    <source>
        <strain evidence="2 3">FBCC735</strain>
    </source>
</reference>